<dbReference type="InterPro" id="IPR036397">
    <property type="entry name" value="RNaseH_sf"/>
</dbReference>
<dbReference type="SUPFAM" id="SSF53098">
    <property type="entry name" value="Ribonuclease H-like"/>
    <property type="match status" value="1"/>
</dbReference>
<dbReference type="Pfam" id="PF01612">
    <property type="entry name" value="DNA_pol_A_exo1"/>
    <property type="match status" value="1"/>
</dbReference>
<dbReference type="GO" id="GO:0006139">
    <property type="term" value="P:nucleobase-containing compound metabolic process"/>
    <property type="evidence" value="ECO:0007669"/>
    <property type="project" value="InterPro"/>
</dbReference>
<dbReference type="OrthoDB" id="9807790at2"/>
<evidence type="ECO:0000313" key="2">
    <source>
        <dbReference type="EMBL" id="OKH26706.1"/>
    </source>
</evidence>
<organism evidence="2 3">
    <name type="scientific">Hydrococcus rivularis NIES-593</name>
    <dbReference type="NCBI Taxonomy" id="1921803"/>
    <lineage>
        <taxon>Bacteria</taxon>
        <taxon>Bacillati</taxon>
        <taxon>Cyanobacteriota</taxon>
        <taxon>Cyanophyceae</taxon>
        <taxon>Pleurocapsales</taxon>
        <taxon>Hydrococcaceae</taxon>
        <taxon>Hydrococcus</taxon>
    </lineage>
</organism>
<accession>A0A1U7HSZ2</accession>
<dbReference type="InterPro" id="IPR012337">
    <property type="entry name" value="RNaseH-like_sf"/>
</dbReference>
<dbReference type="SMART" id="SM00474">
    <property type="entry name" value="35EXOc"/>
    <property type="match status" value="1"/>
</dbReference>
<dbReference type="InterPro" id="IPR002562">
    <property type="entry name" value="3'-5'_exonuclease_dom"/>
</dbReference>
<dbReference type="PANTHER" id="PTHR47649">
    <property type="entry name" value="RIBONUCLEASE D"/>
    <property type="match status" value="1"/>
</dbReference>
<keyword evidence="3" id="KW-1185">Reference proteome</keyword>
<name>A0A1U7HSZ2_9CYAN</name>
<dbReference type="Proteomes" id="UP000186868">
    <property type="component" value="Unassembled WGS sequence"/>
</dbReference>
<reference evidence="2 3" key="1">
    <citation type="submission" date="2016-11" db="EMBL/GenBank/DDBJ databases">
        <title>Draft Genome Sequences of Nine Cyanobacterial Strains from Diverse Habitats.</title>
        <authorList>
            <person name="Zhu T."/>
            <person name="Hou S."/>
            <person name="Lu X."/>
            <person name="Hess W.R."/>
        </authorList>
    </citation>
    <scope>NUCLEOTIDE SEQUENCE [LARGE SCALE GENOMIC DNA]</scope>
    <source>
        <strain evidence="2 3">NIES-593</strain>
    </source>
</reference>
<dbReference type="EMBL" id="MRCB01000001">
    <property type="protein sequence ID" value="OKH26706.1"/>
    <property type="molecule type" value="Genomic_DNA"/>
</dbReference>
<dbReference type="Gene3D" id="3.30.420.10">
    <property type="entry name" value="Ribonuclease H-like superfamily/Ribonuclease H"/>
    <property type="match status" value="1"/>
</dbReference>
<dbReference type="STRING" id="1921803.NIES593_01255"/>
<dbReference type="PANTHER" id="PTHR47649:SF1">
    <property type="entry name" value="RIBONUCLEASE D"/>
    <property type="match status" value="1"/>
</dbReference>
<dbReference type="GO" id="GO:0003676">
    <property type="term" value="F:nucleic acid binding"/>
    <property type="evidence" value="ECO:0007669"/>
    <property type="project" value="InterPro"/>
</dbReference>
<evidence type="ECO:0000259" key="1">
    <source>
        <dbReference type="SMART" id="SM00474"/>
    </source>
</evidence>
<feature type="domain" description="3'-5' exonuclease" evidence="1">
    <location>
        <begin position="1"/>
        <end position="179"/>
    </location>
</feature>
<dbReference type="GO" id="GO:0008408">
    <property type="term" value="F:3'-5' exonuclease activity"/>
    <property type="evidence" value="ECO:0007669"/>
    <property type="project" value="InterPro"/>
</dbReference>
<protein>
    <submittedName>
        <fullName evidence="2">Ribonuclease D</fullName>
    </submittedName>
</protein>
<dbReference type="InterPro" id="IPR051086">
    <property type="entry name" value="RNase_D-like"/>
</dbReference>
<evidence type="ECO:0000313" key="3">
    <source>
        <dbReference type="Proteomes" id="UP000186868"/>
    </source>
</evidence>
<proteinExistence type="predicted"/>
<comment type="caution">
    <text evidence="2">The sequence shown here is derived from an EMBL/GenBank/DDBJ whole genome shotgun (WGS) entry which is preliminary data.</text>
</comment>
<dbReference type="RefSeq" id="WP_073597841.1">
    <property type="nucleotide sequence ID" value="NZ_MRCB01000001.1"/>
</dbReference>
<sequence>MLYLTEPDRISQAIANYAQAKILWIDTEIADYQSKKPRLSLVQVLDDPTDVKGDRVAILDVLDRTQLIDEFIDKIMANPAIEKVFHNASFDCRFLGRSRVRNVTCTLEMAQKIPYYILPLSNYKLATLAEQLCHFSKVNKTEQGGDWSQRPLTEQQLEYAKMDAVYVACAHERLLQLSQRLQIDPATEDIAALTLRYRHIEHRWKVLDTELKHLKERLKQAMATQNVSEIDGFKLSIQERKYKKVAFNDLAKFVQESGIELNFPIRLTQELQKQMPEIIENIPIEEDVEKILQLKISELEDENLPF</sequence>
<dbReference type="AlphaFoldDB" id="A0A1U7HSZ2"/>
<gene>
    <name evidence="2" type="ORF">NIES593_01255</name>
</gene>